<organism evidence="3 4">
    <name type="scientific">Ruminococcus flavefaciens</name>
    <dbReference type="NCBI Taxonomy" id="1265"/>
    <lineage>
        <taxon>Bacteria</taxon>
        <taxon>Bacillati</taxon>
        <taxon>Bacillota</taxon>
        <taxon>Clostridia</taxon>
        <taxon>Eubacteriales</taxon>
        <taxon>Oscillospiraceae</taxon>
        <taxon>Ruminococcus</taxon>
    </lineage>
</organism>
<gene>
    <name evidence="3" type="ORF">SAMN02910280_2455</name>
</gene>
<feature type="domain" description="Peptidase M16 N-terminal" evidence="1">
    <location>
        <begin position="66"/>
        <end position="178"/>
    </location>
</feature>
<dbReference type="PANTHER" id="PTHR11851">
    <property type="entry name" value="METALLOPROTEASE"/>
    <property type="match status" value="1"/>
</dbReference>
<dbReference type="PANTHER" id="PTHR11851:SF134">
    <property type="entry name" value="ZINC-DEPENDENT PROTEASE"/>
    <property type="match status" value="1"/>
</dbReference>
<evidence type="ECO:0000259" key="2">
    <source>
        <dbReference type="Pfam" id="PF05193"/>
    </source>
</evidence>
<feature type="domain" description="Peptidase M16 C-terminal" evidence="2">
    <location>
        <begin position="184"/>
        <end position="359"/>
    </location>
</feature>
<dbReference type="RefSeq" id="WP_242940122.1">
    <property type="nucleotide sequence ID" value="NZ_FPIP01000007.1"/>
</dbReference>
<evidence type="ECO:0000313" key="3">
    <source>
        <dbReference type="EMBL" id="SFW42272.1"/>
    </source>
</evidence>
<dbReference type="Gene3D" id="3.30.830.10">
    <property type="entry name" value="Metalloenzyme, LuxS/M16 peptidase-like"/>
    <property type="match status" value="2"/>
</dbReference>
<dbReference type="NCBIfam" id="NF047421">
    <property type="entry name" value="YfmH_fam"/>
    <property type="match status" value="1"/>
</dbReference>
<name>A0A1K1P3C4_RUMFL</name>
<dbReference type="InterPro" id="IPR011765">
    <property type="entry name" value="Pept_M16_N"/>
</dbReference>
<dbReference type="InterPro" id="IPR011249">
    <property type="entry name" value="Metalloenz_LuxS/M16"/>
</dbReference>
<evidence type="ECO:0000259" key="1">
    <source>
        <dbReference type="Pfam" id="PF00675"/>
    </source>
</evidence>
<dbReference type="InterPro" id="IPR050361">
    <property type="entry name" value="MPP/UQCRC_Complex"/>
</dbReference>
<dbReference type="AlphaFoldDB" id="A0A1K1P3C4"/>
<proteinExistence type="predicted"/>
<dbReference type="SUPFAM" id="SSF63411">
    <property type="entry name" value="LuxS/MPP-like metallohydrolase"/>
    <property type="match status" value="2"/>
</dbReference>
<dbReference type="InterPro" id="IPR007863">
    <property type="entry name" value="Peptidase_M16_C"/>
</dbReference>
<sequence length="426" mass="47825">MMKKEILTSARTGDSCIHVKHSSGLDIYICEMNGFSGVEALFGTKYGSVNTMFKTAADSDYTVVPEGIAHFLEHKLFENEDCGVFELYAKTGASGNAYTSFDKTCYLFNCSQNYEENLKILLDFVQKPYFTKENVDKEMGIIGQEIKMTNDNPEWRVFFNMLRAMYHAHPVKIDIAGTVESIAKIDADLLYKCYDTFYNLNNMVLSIAGNISADKVLEICDEYLKPCADKGLESVFPPEPDEIVEAETREKQPVGASIFNLGYKCAPRSGIDRLKAVSAASIVSSLLTDPALPMCERLLKDEVINSTFNCEVFYGDGYFTLIFSGEAEKPELIREAVFAEIDRLIAEGINEKDFQRVKKSAYGIMVRELNNVEAVASLMLNAYMENVSPYDSISIMSELTCGDVIDFMRSQLRRDRCVLSVIETED</sequence>
<reference evidence="3 4" key="1">
    <citation type="submission" date="2016-11" db="EMBL/GenBank/DDBJ databases">
        <authorList>
            <person name="Jaros S."/>
            <person name="Januszkiewicz K."/>
            <person name="Wedrychowicz H."/>
        </authorList>
    </citation>
    <scope>NUCLEOTIDE SEQUENCE [LARGE SCALE GENOMIC DNA]</scope>
    <source>
        <strain evidence="3 4">YL228</strain>
    </source>
</reference>
<dbReference type="GO" id="GO:0046872">
    <property type="term" value="F:metal ion binding"/>
    <property type="evidence" value="ECO:0007669"/>
    <property type="project" value="InterPro"/>
</dbReference>
<evidence type="ECO:0000313" key="4">
    <source>
        <dbReference type="Proteomes" id="UP000183461"/>
    </source>
</evidence>
<protein>
    <submittedName>
        <fullName evidence="3">Predicted Zn-dependent peptidase</fullName>
    </submittedName>
</protein>
<dbReference type="Proteomes" id="UP000183461">
    <property type="component" value="Unassembled WGS sequence"/>
</dbReference>
<dbReference type="Pfam" id="PF05193">
    <property type="entry name" value="Peptidase_M16_C"/>
    <property type="match status" value="1"/>
</dbReference>
<dbReference type="Pfam" id="PF00675">
    <property type="entry name" value="Peptidase_M16"/>
    <property type="match status" value="1"/>
</dbReference>
<dbReference type="EMBL" id="FPIP01000007">
    <property type="protein sequence ID" value="SFW42272.1"/>
    <property type="molecule type" value="Genomic_DNA"/>
</dbReference>
<accession>A0A1K1P3C4</accession>